<keyword evidence="1" id="KW-0472">Membrane</keyword>
<keyword evidence="3" id="KW-1185">Reference proteome</keyword>
<sequence>MPDQILIYLIVALNAICQLMLIWRQKFAPGVKWRYCCLAIAIPVVIMVSMRLFIAGGLIHGRVADQTTFERYLTTIASILLLAGPWLVTITTLFTRKRQSMVTIATTE</sequence>
<keyword evidence="1" id="KW-0812">Transmembrane</keyword>
<dbReference type="EMBL" id="JAHCVJ010000006">
    <property type="protein sequence ID" value="MBT0665666.1"/>
    <property type="molecule type" value="Genomic_DNA"/>
</dbReference>
<name>A0AAW4LET2_9BACT</name>
<proteinExistence type="predicted"/>
<organism evidence="2 3">
    <name type="scientific">Geoanaerobacter pelophilus</name>
    <dbReference type="NCBI Taxonomy" id="60036"/>
    <lineage>
        <taxon>Bacteria</taxon>
        <taxon>Pseudomonadati</taxon>
        <taxon>Thermodesulfobacteriota</taxon>
        <taxon>Desulfuromonadia</taxon>
        <taxon>Geobacterales</taxon>
        <taxon>Geobacteraceae</taxon>
        <taxon>Geoanaerobacter</taxon>
    </lineage>
</organism>
<evidence type="ECO:0000313" key="3">
    <source>
        <dbReference type="Proteomes" id="UP000811899"/>
    </source>
</evidence>
<dbReference type="Proteomes" id="UP000811899">
    <property type="component" value="Unassembled WGS sequence"/>
</dbReference>
<dbReference type="AlphaFoldDB" id="A0AAW4LET2"/>
<feature type="transmembrane region" description="Helical" evidence="1">
    <location>
        <begin position="35"/>
        <end position="60"/>
    </location>
</feature>
<gene>
    <name evidence="2" type="ORF">KI809_15255</name>
</gene>
<evidence type="ECO:0000256" key="1">
    <source>
        <dbReference type="SAM" id="Phobius"/>
    </source>
</evidence>
<accession>A0AAW4LET2</accession>
<keyword evidence="1" id="KW-1133">Transmembrane helix</keyword>
<protein>
    <submittedName>
        <fullName evidence="2">Uncharacterized protein</fullName>
    </submittedName>
</protein>
<feature type="transmembrane region" description="Helical" evidence="1">
    <location>
        <begin position="6"/>
        <end position="23"/>
    </location>
</feature>
<dbReference type="RefSeq" id="WP_214172438.1">
    <property type="nucleotide sequence ID" value="NZ_JAHCVJ010000006.1"/>
</dbReference>
<comment type="caution">
    <text evidence="2">The sequence shown here is derived from an EMBL/GenBank/DDBJ whole genome shotgun (WGS) entry which is preliminary data.</text>
</comment>
<feature type="transmembrane region" description="Helical" evidence="1">
    <location>
        <begin position="72"/>
        <end position="94"/>
    </location>
</feature>
<evidence type="ECO:0000313" key="2">
    <source>
        <dbReference type="EMBL" id="MBT0665666.1"/>
    </source>
</evidence>
<reference evidence="2 3" key="1">
    <citation type="submission" date="2021-05" db="EMBL/GenBank/DDBJ databases">
        <title>The draft genome of Geobacter pelophilus DSM 12255.</title>
        <authorList>
            <person name="Xu Z."/>
            <person name="Masuda Y."/>
            <person name="Itoh H."/>
            <person name="Senoo K."/>
        </authorList>
    </citation>
    <scope>NUCLEOTIDE SEQUENCE [LARGE SCALE GENOMIC DNA]</scope>
    <source>
        <strain evidence="2 3">DSM 12255</strain>
    </source>
</reference>